<sequence length="370" mass="38918">MCESVIAVRQLHVSAAHPVRKYLFAFFPLTGVPEGVTSCFSSSTKHCSAERSPDGSARSRSWPPGTISFCWTAVTGSPKGRCPGADAFDALLTFAAKQIGKVSATGGRDVVTQSSEMVVHAVDPVDVALRGRTRKHEPGGKRDLVGQLRMNVTQPGAATGTMVSPTSGAPFSVAMCATAEPGNAARFDQGDPGQDPFGAVPFADHRVFSLHPLPVRGMHQHWGRSRDGGSGPPASPAGAGGWPRSPLLRRVRRACRAAAGRERWADPAAGCLLRSGPGRSAGRCRTPVRDAGGGFPVPVLRGPVRAGGPPVRPSWSAPARRRGRIVVRPRGSGRSRRAAFRCPGVRPRTFGTAKRSCGHSGISPRLEVKG</sequence>
<organism evidence="2 3">
    <name type="scientific">Amycolatopsis rubida</name>
    <dbReference type="NCBI Taxonomy" id="112413"/>
    <lineage>
        <taxon>Bacteria</taxon>
        <taxon>Bacillati</taxon>
        <taxon>Actinomycetota</taxon>
        <taxon>Actinomycetes</taxon>
        <taxon>Pseudonocardiales</taxon>
        <taxon>Pseudonocardiaceae</taxon>
        <taxon>Amycolatopsis</taxon>
    </lineage>
</organism>
<evidence type="ECO:0000313" key="3">
    <source>
        <dbReference type="Proteomes" id="UP000199137"/>
    </source>
</evidence>
<feature type="region of interest" description="Disordered" evidence="1">
    <location>
        <begin position="351"/>
        <end position="370"/>
    </location>
</feature>
<evidence type="ECO:0000256" key="1">
    <source>
        <dbReference type="SAM" id="MobiDB-lite"/>
    </source>
</evidence>
<proteinExistence type="predicted"/>
<dbReference type="AlphaFoldDB" id="A0A1I5S1W2"/>
<feature type="region of interest" description="Disordered" evidence="1">
    <location>
        <begin position="219"/>
        <end position="245"/>
    </location>
</feature>
<evidence type="ECO:0000313" key="2">
    <source>
        <dbReference type="EMBL" id="SFP64758.1"/>
    </source>
</evidence>
<gene>
    <name evidence="2" type="ORF">SAMN05421854_106156</name>
</gene>
<protein>
    <submittedName>
        <fullName evidence="2">Uncharacterized protein</fullName>
    </submittedName>
</protein>
<accession>A0A1I5S1W2</accession>
<dbReference type="EMBL" id="FOWC01000006">
    <property type="protein sequence ID" value="SFP64758.1"/>
    <property type="molecule type" value="Genomic_DNA"/>
</dbReference>
<dbReference type="Proteomes" id="UP000199137">
    <property type="component" value="Unassembled WGS sequence"/>
</dbReference>
<name>A0A1I5S1W2_9PSEU</name>
<reference evidence="3" key="1">
    <citation type="submission" date="2016-10" db="EMBL/GenBank/DDBJ databases">
        <authorList>
            <person name="Varghese N."/>
            <person name="Submissions S."/>
        </authorList>
    </citation>
    <scope>NUCLEOTIDE SEQUENCE [LARGE SCALE GENOMIC DNA]</scope>
    <source>
        <strain evidence="3">DSM 44637</strain>
    </source>
</reference>